<evidence type="ECO:0000256" key="11">
    <source>
        <dbReference type="ARBA" id="ARBA00023136"/>
    </source>
</evidence>
<dbReference type="SUPFAM" id="SSF56935">
    <property type="entry name" value="Porins"/>
    <property type="match status" value="1"/>
</dbReference>
<evidence type="ECO:0000259" key="18">
    <source>
        <dbReference type="Pfam" id="PF00593"/>
    </source>
</evidence>
<dbReference type="InterPro" id="IPR036942">
    <property type="entry name" value="Beta-barrel_TonB_sf"/>
</dbReference>
<dbReference type="RefSeq" id="WP_248951751.1">
    <property type="nucleotide sequence ID" value="NZ_JAKILB010000018.1"/>
</dbReference>
<evidence type="ECO:0000256" key="3">
    <source>
        <dbReference type="ARBA" id="ARBA00022448"/>
    </source>
</evidence>
<evidence type="ECO:0000256" key="16">
    <source>
        <dbReference type="RuleBase" id="RU003357"/>
    </source>
</evidence>
<dbReference type="PANTHER" id="PTHR32552:SF68">
    <property type="entry name" value="FERRICHROME OUTER MEMBRANE TRANSPORTER_PHAGE RECEPTOR"/>
    <property type="match status" value="1"/>
</dbReference>
<evidence type="ECO:0000313" key="21">
    <source>
        <dbReference type="Proteomes" id="UP001139293"/>
    </source>
</evidence>
<keyword evidence="3 14" id="KW-0813">Transport</keyword>
<organism evidence="20 21">
    <name type="scientific">Shewanella pneumatophori</name>
    <dbReference type="NCBI Taxonomy" id="314092"/>
    <lineage>
        <taxon>Bacteria</taxon>
        <taxon>Pseudomonadati</taxon>
        <taxon>Pseudomonadota</taxon>
        <taxon>Gammaproteobacteria</taxon>
        <taxon>Alteromonadales</taxon>
        <taxon>Shewanellaceae</taxon>
        <taxon>Shewanella</taxon>
    </lineage>
</organism>
<keyword evidence="12 20" id="KW-0675">Receptor</keyword>
<evidence type="ECO:0000259" key="19">
    <source>
        <dbReference type="Pfam" id="PF07715"/>
    </source>
</evidence>
<dbReference type="InterPro" id="IPR037066">
    <property type="entry name" value="Plug_dom_sf"/>
</dbReference>
<dbReference type="InterPro" id="IPR010105">
    <property type="entry name" value="TonB_sidphr_rcpt"/>
</dbReference>
<keyword evidence="10 16" id="KW-0798">TonB box</keyword>
<dbReference type="PROSITE" id="PS01156">
    <property type="entry name" value="TONB_DEPENDENT_REC_2"/>
    <property type="match status" value="1"/>
</dbReference>
<evidence type="ECO:0000256" key="14">
    <source>
        <dbReference type="PROSITE-ProRule" id="PRU01360"/>
    </source>
</evidence>
<dbReference type="Pfam" id="PF07715">
    <property type="entry name" value="Plug"/>
    <property type="match status" value="1"/>
</dbReference>
<keyword evidence="4 14" id="KW-1134">Transmembrane beta strand</keyword>
<dbReference type="PANTHER" id="PTHR32552">
    <property type="entry name" value="FERRICHROME IRON RECEPTOR-RELATED"/>
    <property type="match status" value="1"/>
</dbReference>
<comment type="similarity">
    <text evidence="2 14 16">Belongs to the TonB-dependent receptor family.</text>
</comment>
<dbReference type="Gene3D" id="2.170.130.10">
    <property type="entry name" value="TonB-dependent receptor, plug domain"/>
    <property type="match status" value="1"/>
</dbReference>
<keyword evidence="21" id="KW-1185">Reference proteome</keyword>
<evidence type="ECO:0000256" key="8">
    <source>
        <dbReference type="ARBA" id="ARBA00023004"/>
    </source>
</evidence>
<feature type="domain" description="TonB-dependent receptor-like beta-barrel" evidence="18">
    <location>
        <begin position="289"/>
        <end position="684"/>
    </location>
</feature>
<evidence type="ECO:0000256" key="17">
    <source>
        <dbReference type="SAM" id="SignalP"/>
    </source>
</evidence>
<keyword evidence="9" id="KW-0406">Ion transport</keyword>
<evidence type="ECO:0000256" key="9">
    <source>
        <dbReference type="ARBA" id="ARBA00023065"/>
    </source>
</evidence>
<keyword evidence="8" id="KW-0408">Iron</keyword>
<keyword evidence="6 14" id="KW-0812">Transmembrane</keyword>
<comment type="subcellular location">
    <subcellularLocation>
        <location evidence="1 14">Cell outer membrane</location>
        <topology evidence="1 14">Multi-pass membrane protein</topology>
    </subcellularLocation>
</comment>
<dbReference type="PROSITE" id="PS52016">
    <property type="entry name" value="TONB_DEPENDENT_REC_3"/>
    <property type="match status" value="1"/>
</dbReference>
<gene>
    <name evidence="20" type="ORF">L2740_19775</name>
</gene>
<evidence type="ECO:0000256" key="10">
    <source>
        <dbReference type="ARBA" id="ARBA00023077"/>
    </source>
</evidence>
<keyword evidence="5" id="KW-0410">Iron transport</keyword>
<protein>
    <submittedName>
        <fullName evidence="20">TonB-dependent siderophore receptor</fullName>
    </submittedName>
</protein>
<dbReference type="Gene3D" id="2.40.170.20">
    <property type="entry name" value="TonB-dependent receptor, beta-barrel domain"/>
    <property type="match status" value="1"/>
</dbReference>
<dbReference type="NCBIfam" id="TIGR01783">
    <property type="entry name" value="TonB-siderophor"/>
    <property type="match status" value="1"/>
</dbReference>
<dbReference type="GO" id="GO:0015344">
    <property type="term" value="F:siderophore uptake transmembrane transporter activity"/>
    <property type="evidence" value="ECO:0007669"/>
    <property type="project" value="TreeGrafter"/>
</dbReference>
<feature type="domain" description="TonB-dependent receptor plug" evidence="19">
    <location>
        <begin position="70"/>
        <end position="167"/>
    </location>
</feature>
<dbReference type="Proteomes" id="UP001139293">
    <property type="component" value="Unassembled WGS sequence"/>
</dbReference>
<keyword evidence="7 17" id="KW-0732">Signal</keyword>
<dbReference type="InterPro" id="IPR010917">
    <property type="entry name" value="TonB_rcpt_CS"/>
</dbReference>
<dbReference type="InterPro" id="IPR039426">
    <property type="entry name" value="TonB-dep_rcpt-like"/>
</dbReference>
<dbReference type="GO" id="GO:0015891">
    <property type="term" value="P:siderophore transport"/>
    <property type="evidence" value="ECO:0007669"/>
    <property type="project" value="InterPro"/>
</dbReference>
<evidence type="ECO:0000256" key="15">
    <source>
        <dbReference type="PROSITE-ProRule" id="PRU10144"/>
    </source>
</evidence>
<evidence type="ECO:0000256" key="4">
    <source>
        <dbReference type="ARBA" id="ARBA00022452"/>
    </source>
</evidence>
<accession>A0A9X1ZRI4</accession>
<dbReference type="CDD" id="cd01347">
    <property type="entry name" value="ligand_gated_channel"/>
    <property type="match status" value="1"/>
</dbReference>
<evidence type="ECO:0000256" key="6">
    <source>
        <dbReference type="ARBA" id="ARBA00022692"/>
    </source>
</evidence>
<evidence type="ECO:0000256" key="12">
    <source>
        <dbReference type="ARBA" id="ARBA00023170"/>
    </source>
</evidence>
<feature type="signal peptide" evidence="17">
    <location>
        <begin position="1"/>
        <end position="27"/>
    </location>
</feature>
<dbReference type="GO" id="GO:0038023">
    <property type="term" value="F:signaling receptor activity"/>
    <property type="evidence" value="ECO:0007669"/>
    <property type="project" value="InterPro"/>
</dbReference>
<dbReference type="GO" id="GO:0009279">
    <property type="term" value="C:cell outer membrane"/>
    <property type="evidence" value="ECO:0007669"/>
    <property type="project" value="UniProtKB-SubCell"/>
</dbReference>
<reference evidence="20" key="1">
    <citation type="submission" date="2022-01" db="EMBL/GenBank/DDBJ databases">
        <title>Whole genome-based taxonomy of the Shewanellaceae.</title>
        <authorList>
            <person name="Martin-Rodriguez A.J."/>
        </authorList>
    </citation>
    <scope>NUCLEOTIDE SEQUENCE</scope>
    <source>
        <strain evidence="20">KCTC 23973</strain>
    </source>
</reference>
<feature type="chain" id="PRO_5040984235" evidence="17">
    <location>
        <begin position="28"/>
        <end position="714"/>
    </location>
</feature>
<name>A0A9X1ZRI4_9GAMM</name>
<evidence type="ECO:0000256" key="5">
    <source>
        <dbReference type="ARBA" id="ARBA00022496"/>
    </source>
</evidence>
<keyword evidence="11 14" id="KW-0472">Membrane</keyword>
<evidence type="ECO:0000313" key="20">
    <source>
        <dbReference type="EMBL" id="MCL1140781.1"/>
    </source>
</evidence>
<evidence type="ECO:0000256" key="2">
    <source>
        <dbReference type="ARBA" id="ARBA00009810"/>
    </source>
</evidence>
<keyword evidence="13 14" id="KW-0998">Cell outer membrane</keyword>
<evidence type="ECO:0000256" key="1">
    <source>
        <dbReference type="ARBA" id="ARBA00004571"/>
    </source>
</evidence>
<dbReference type="AlphaFoldDB" id="A0A9X1ZRI4"/>
<feature type="short sequence motif" description="TonB C-terminal box" evidence="15">
    <location>
        <begin position="697"/>
        <end position="714"/>
    </location>
</feature>
<dbReference type="Pfam" id="PF00593">
    <property type="entry name" value="TonB_dep_Rec_b-barrel"/>
    <property type="match status" value="1"/>
</dbReference>
<comment type="caution">
    <text evidence="20">The sequence shown here is derived from an EMBL/GenBank/DDBJ whole genome shotgun (WGS) entry which is preliminary data.</text>
</comment>
<dbReference type="EMBL" id="JAKILB010000018">
    <property type="protein sequence ID" value="MCL1140781.1"/>
    <property type="molecule type" value="Genomic_DNA"/>
</dbReference>
<proteinExistence type="inferred from homology"/>
<evidence type="ECO:0000256" key="13">
    <source>
        <dbReference type="ARBA" id="ARBA00023237"/>
    </source>
</evidence>
<evidence type="ECO:0000256" key="7">
    <source>
        <dbReference type="ARBA" id="ARBA00022729"/>
    </source>
</evidence>
<dbReference type="FunFam" id="2.170.130.10:FF:000001">
    <property type="entry name" value="Catecholate siderophore TonB-dependent receptor"/>
    <property type="match status" value="1"/>
</dbReference>
<sequence length="714" mass="80114">MSVGTSFKFSRVGLAIVAALASSTAFAEEVASESQVTVDSNIERITITGRSFNDYKVGSSSGAMRGDIDILDTPQSVTVIPDFVTDEQLARNLSEVLVNDSSVTAGSEKWNRQQFAIRGFALDSGNGFLVNGHQHWSHYIQPIEILEQVEVLKGPSSMLYGQSGPGGLVNMVTKKPTYDSVFNLGFDTDEYGSTRFQMDAGGAVNEAETVRYRSVLVKEDTTYSTEYYNGENKERDRLLAYVALDFDLSDDVMLSVKYDTTEDNAGLDSGSWLYKSGDKIGEVIGEDDKIWELPWAFIDISVQNIGADLVWQISDDWQMKTGYNHQQYERRRFGSSPTYTETPEDGYKVKPFDRHDDWQYKTAYMDFTGNFYTGSFEHQMLIGGNFLDYYYQQQAEYAPEAITVLPGQVIDPNVNYLNADPKDPSEYYHYGFYFQDLVTLTDNWKVLAGVRYDEQKKDGEGNNAYAVSPKFGVIFEPTDYGSVYVNYSKSFTPKGSVQESGDKPDANNDMNLKPEYGTQYEIGTKWELYDGGLLLTAAVFDINVENRVVVQEFDKPDENGNVQITTQDGEQSHRGFEMGAQGQVSDSWFVTGSMMYLDAEYKNDPVLEGKTPIDAPEFSANIWTRYEVTDALAMNFGAVYVGERFADTDNTITKDGFVRFDLGAAYTWDMSGTEMNVRLNVKNLFDTDYLDGGSYKEVTIGEGRNVSLAFEAKF</sequence>
<dbReference type="InterPro" id="IPR012910">
    <property type="entry name" value="Plug_dom"/>
</dbReference>
<dbReference type="InterPro" id="IPR000531">
    <property type="entry name" value="Beta-barrel_TonB"/>
</dbReference>